<evidence type="ECO:0000313" key="2">
    <source>
        <dbReference type="EMBL" id="EGK60711.1"/>
    </source>
</evidence>
<comment type="caution">
    <text evidence="2">The sequence shown here is derived from an EMBL/GenBank/DDBJ whole genome shotgun (WGS) entry which is preliminary data.</text>
</comment>
<comment type="similarity">
    <text evidence="1">Belongs to the phD/YefM antitoxin family.</text>
</comment>
<dbReference type="RefSeq" id="WP_006306023.1">
    <property type="nucleotide sequence ID" value="NZ_GL892076.1"/>
</dbReference>
<dbReference type="InterPro" id="IPR036165">
    <property type="entry name" value="YefM-like_sf"/>
</dbReference>
<dbReference type="GO" id="GO:0016491">
    <property type="term" value="F:oxidoreductase activity"/>
    <property type="evidence" value="ECO:0007669"/>
    <property type="project" value="UniProtKB-KW"/>
</dbReference>
<dbReference type="eggNOG" id="COG4118">
    <property type="taxonomic scope" value="Bacteria"/>
</dbReference>
<sequence>MRQVNMLEAKTDLSKLVKTLESGEEDVICIARSGTPIVQMTLIHKTQGKRRIGVARGKFIVPDDFQRWDEEVMDMFEAS</sequence>
<reference evidence="2 3" key="1">
    <citation type="submission" date="2011-04" db="EMBL/GenBank/DDBJ databases">
        <authorList>
            <person name="Muzny D."/>
            <person name="Qin X."/>
            <person name="Deng J."/>
            <person name="Jiang H."/>
            <person name="Liu Y."/>
            <person name="Qu J."/>
            <person name="Song X.-Z."/>
            <person name="Zhang L."/>
            <person name="Thornton R."/>
            <person name="Coyle M."/>
            <person name="Francisco L."/>
            <person name="Jackson L."/>
            <person name="Javaid M."/>
            <person name="Korchina V."/>
            <person name="Kovar C."/>
            <person name="Mata R."/>
            <person name="Mathew T."/>
            <person name="Ngo R."/>
            <person name="Nguyen L."/>
            <person name="Nguyen N."/>
            <person name="Okwuonu G."/>
            <person name="Ongeri F."/>
            <person name="Pham C."/>
            <person name="Simmons D."/>
            <person name="Wilczek-Boney K."/>
            <person name="Hale W."/>
            <person name="Jakkamsetti A."/>
            <person name="Pham P."/>
            <person name="Ruth R."/>
            <person name="San Lucas F."/>
            <person name="Warren J."/>
            <person name="Zhang J."/>
            <person name="Zhao Z."/>
            <person name="Zhou C."/>
            <person name="Zhu D."/>
            <person name="Lee S."/>
            <person name="Bess C."/>
            <person name="Blankenburg K."/>
            <person name="Forbes L."/>
            <person name="Fu Q."/>
            <person name="Gubbala S."/>
            <person name="Hirani K."/>
            <person name="Jayaseelan J.C."/>
            <person name="Lara F."/>
            <person name="Munidasa M."/>
            <person name="Palculict T."/>
            <person name="Patil S."/>
            <person name="Pu L.-L."/>
            <person name="Saada N."/>
            <person name="Tang L."/>
            <person name="Weissenberger G."/>
            <person name="Zhu Y."/>
            <person name="Hemphill L."/>
            <person name="Shang Y."/>
            <person name="Youmans B."/>
            <person name="Ayvaz T."/>
            <person name="Ross M."/>
            <person name="Santibanez J."/>
            <person name="Aqrawi P."/>
            <person name="Gross S."/>
            <person name="Joshi V."/>
            <person name="Fowler G."/>
            <person name="Nazareth L."/>
            <person name="Reid J."/>
            <person name="Worley K."/>
            <person name="Petrosino J."/>
            <person name="Highlander S."/>
            <person name="Gibbs R."/>
        </authorList>
    </citation>
    <scope>NUCLEOTIDE SEQUENCE [LARGE SCALE GENOMIC DNA]</scope>
    <source>
        <strain evidence="2 3">DSM 2778</strain>
    </source>
</reference>
<organism evidence="2 3">
    <name type="scientific">Centipeda periodontii DSM 2778</name>
    <dbReference type="NCBI Taxonomy" id="888060"/>
    <lineage>
        <taxon>Bacteria</taxon>
        <taxon>Bacillati</taxon>
        <taxon>Bacillota</taxon>
        <taxon>Negativicutes</taxon>
        <taxon>Selenomonadales</taxon>
        <taxon>Selenomonadaceae</taxon>
        <taxon>Centipeda</taxon>
    </lineage>
</organism>
<protein>
    <submittedName>
        <fullName evidence="2">NADH-quinone oxidoreductase subunit H</fullName>
        <ecNumber evidence="2">1.6.99.5</ecNumber>
    </submittedName>
</protein>
<evidence type="ECO:0000313" key="3">
    <source>
        <dbReference type="Proteomes" id="UP000004067"/>
    </source>
</evidence>
<dbReference type="AlphaFoldDB" id="F5RLF6"/>
<dbReference type="EC" id="1.6.99.5" evidence="2"/>
<name>F5RLF6_9FIRM</name>
<proteinExistence type="inferred from homology"/>
<gene>
    <name evidence="2" type="primary">nuoH2</name>
    <name evidence="2" type="ORF">HMPREF9081_1092</name>
</gene>
<dbReference type="OrthoDB" id="9800503at2"/>
<dbReference type="HOGENOM" id="CLU_163140_3_1_9"/>
<accession>F5RLF6</accession>
<evidence type="ECO:0000256" key="1">
    <source>
        <dbReference type="ARBA" id="ARBA00009981"/>
    </source>
</evidence>
<dbReference type="STRING" id="888060.HMPREF9081_1092"/>
<keyword evidence="3" id="KW-1185">Reference proteome</keyword>
<dbReference type="Proteomes" id="UP000004067">
    <property type="component" value="Unassembled WGS sequence"/>
</dbReference>
<dbReference type="EMBL" id="AFHQ01000029">
    <property type="protein sequence ID" value="EGK60711.1"/>
    <property type="molecule type" value="Genomic_DNA"/>
</dbReference>
<dbReference type="SUPFAM" id="SSF143120">
    <property type="entry name" value="YefM-like"/>
    <property type="match status" value="1"/>
</dbReference>
<keyword evidence="2" id="KW-0560">Oxidoreductase</keyword>